<dbReference type="Pfam" id="PF10719">
    <property type="entry name" value="ComFB"/>
    <property type="match status" value="1"/>
</dbReference>
<dbReference type="InterPro" id="IPR019657">
    <property type="entry name" value="ComFB"/>
</dbReference>
<sequence length="95" mass="11105">MRDADFTNIHNYFERPVFEAVMQMAPRYPQVRGDMLADVACVALNRLPSRYIRHEVDLVFYLTEKERAENERALAEAVTHAFEFVQARNAMRARG</sequence>
<evidence type="ECO:0000313" key="2">
    <source>
        <dbReference type="Proteomes" id="UP000238605"/>
    </source>
</evidence>
<protein>
    <recommendedName>
        <fullName evidence="3">Competence protein ComFB</fullName>
    </recommendedName>
</protein>
<proteinExistence type="predicted"/>
<evidence type="ECO:0008006" key="3">
    <source>
        <dbReference type="Google" id="ProtNLM"/>
    </source>
</evidence>
<dbReference type="AlphaFoldDB" id="A0A2S5SXV5"/>
<name>A0A2S5SXV5_9BURK</name>
<gene>
    <name evidence="1" type="ORF">C1704_01680</name>
</gene>
<organism evidence="1 2">
    <name type="scientific">Caldimonas caldifontis</name>
    <dbReference type="NCBI Taxonomy" id="1452508"/>
    <lineage>
        <taxon>Bacteria</taxon>
        <taxon>Pseudomonadati</taxon>
        <taxon>Pseudomonadota</taxon>
        <taxon>Betaproteobacteria</taxon>
        <taxon>Burkholderiales</taxon>
        <taxon>Sphaerotilaceae</taxon>
        <taxon>Caldimonas</taxon>
    </lineage>
</organism>
<dbReference type="Proteomes" id="UP000238605">
    <property type="component" value="Unassembled WGS sequence"/>
</dbReference>
<dbReference type="OrthoDB" id="5895647at2"/>
<reference evidence="1 2" key="1">
    <citation type="submission" date="2018-02" db="EMBL/GenBank/DDBJ databases">
        <title>Reclassifiation of [Polyangium] brachysporum DSM 7029 as Guopingzhaonella breviflexa gen. nov., sp. nov., a member of the family Comamonadaceae.</title>
        <authorList>
            <person name="Tang B."/>
        </authorList>
    </citation>
    <scope>NUCLEOTIDE SEQUENCE [LARGE SCALE GENOMIC DNA]</scope>
    <source>
        <strain evidence="1 2">BCRC 80649</strain>
    </source>
</reference>
<dbReference type="RefSeq" id="WP_104300384.1">
    <property type="nucleotide sequence ID" value="NZ_PSNX01000002.1"/>
</dbReference>
<keyword evidence="2" id="KW-1185">Reference proteome</keyword>
<evidence type="ECO:0000313" key="1">
    <source>
        <dbReference type="EMBL" id="PPE67603.1"/>
    </source>
</evidence>
<dbReference type="EMBL" id="PSNX01000002">
    <property type="protein sequence ID" value="PPE67603.1"/>
    <property type="molecule type" value="Genomic_DNA"/>
</dbReference>
<accession>A0A2S5SXV5</accession>
<comment type="caution">
    <text evidence="1">The sequence shown here is derived from an EMBL/GenBank/DDBJ whole genome shotgun (WGS) entry which is preliminary data.</text>
</comment>